<proteinExistence type="predicted"/>
<dbReference type="PANTHER" id="PTHR33096">
    <property type="entry name" value="CXC2 DOMAIN-CONTAINING PROTEIN"/>
    <property type="match status" value="1"/>
</dbReference>
<feature type="non-terminal residue" evidence="4">
    <location>
        <position position="806"/>
    </location>
</feature>
<reference evidence="4 5" key="1">
    <citation type="submission" date="2014-06" db="EMBL/GenBank/DDBJ databases">
        <title>Evolutionary Origins and Diversification of the Mycorrhizal Mutualists.</title>
        <authorList>
            <consortium name="DOE Joint Genome Institute"/>
            <consortium name="Mycorrhizal Genomics Consortium"/>
            <person name="Kohler A."/>
            <person name="Kuo A."/>
            <person name="Nagy L.G."/>
            <person name="Floudas D."/>
            <person name="Copeland A."/>
            <person name="Barry K.W."/>
            <person name="Cichocki N."/>
            <person name="Veneault-Fourrey C."/>
            <person name="LaButti K."/>
            <person name="Lindquist E.A."/>
            <person name="Lipzen A."/>
            <person name="Lundell T."/>
            <person name="Morin E."/>
            <person name="Murat C."/>
            <person name="Riley R."/>
            <person name="Ohm R."/>
            <person name="Sun H."/>
            <person name="Tunlid A."/>
            <person name="Henrissat B."/>
            <person name="Grigoriev I.V."/>
            <person name="Hibbett D.S."/>
            <person name="Martin F."/>
        </authorList>
    </citation>
    <scope>NUCLEOTIDE SEQUENCE [LARGE SCALE GENOMIC DNA]</scope>
    <source>
        <strain evidence="4 5">SS14</strain>
    </source>
</reference>
<name>A0A0C9VPH0_SPHS4</name>
<keyword evidence="1" id="KW-0175">Coiled coil</keyword>
<feature type="coiled-coil region" evidence="1">
    <location>
        <begin position="535"/>
        <end position="601"/>
    </location>
</feature>
<accession>A0A0C9VPH0</accession>
<feature type="domain" description="CxC1-like cysteine cluster associated with KDZ transposases" evidence="3">
    <location>
        <begin position="4"/>
        <end position="53"/>
    </location>
</feature>
<evidence type="ECO:0000313" key="4">
    <source>
        <dbReference type="EMBL" id="KIJ40045.1"/>
    </source>
</evidence>
<evidence type="ECO:0000256" key="2">
    <source>
        <dbReference type="SAM" id="MobiDB-lite"/>
    </source>
</evidence>
<evidence type="ECO:0000259" key="3">
    <source>
        <dbReference type="Pfam" id="PF18802"/>
    </source>
</evidence>
<feature type="region of interest" description="Disordered" evidence="2">
    <location>
        <begin position="149"/>
        <end position="207"/>
    </location>
</feature>
<protein>
    <recommendedName>
        <fullName evidence="3">CxC1-like cysteine cluster associated with KDZ transposases domain-containing protein</fullName>
    </recommendedName>
</protein>
<dbReference type="OrthoDB" id="3265112at2759"/>
<dbReference type="Proteomes" id="UP000054279">
    <property type="component" value="Unassembled WGS sequence"/>
</dbReference>
<keyword evidence="5" id="KW-1185">Reference proteome</keyword>
<dbReference type="PANTHER" id="PTHR33096:SF1">
    <property type="entry name" value="CXC1-LIKE CYSTEINE CLUSTER ASSOCIATED WITH KDZ TRANSPOSASES DOMAIN-CONTAINING PROTEIN"/>
    <property type="match status" value="1"/>
</dbReference>
<dbReference type="EMBL" id="KN837147">
    <property type="protein sequence ID" value="KIJ40045.1"/>
    <property type="molecule type" value="Genomic_DNA"/>
</dbReference>
<dbReference type="Pfam" id="PF18802">
    <property type="entry name" value="CxC1"/>
    <property type="match status" value="1"/>
</dbReference>
<dbReference type="Pfam" id="PF18758">
    <property type="entry name" value="KDZ"/>
    <property type="match status" value="1"/>
</dbReference>
<gene>
    <name evidence="4" type="ORF">M422DRAFT_174309</name>
</gene>
<organism evidence="4 5">
    <name type="scientific">Sphaerobolus stellatus (strain SS14)</name>
    <dbReference type="NCBI Taxonomy" id="990650"/>
    <lineage>
        <taxon>Eukaryota</taxon>
        <taxon>Fungi</taxon>
        <taxon>Dikarya</taxon>
        <taxon>Basidiomycota</taxon>
        <taxon>Agaricomycotina</taxon>
        <taxon>Agaricomycetes</taxon>
        <taxon>Phallomycetidae</taxon>
        <taxon>Geastrales</taxon>
        <taxon>Sphaerobolaceae</taxon>
        <taxon>Sphaerobolus</taxon>
    </lineage>
</organism>
<dbReference type="InterPro" id="IPR041320">
    <property type="entry name" value="CxC1"/>
</dbReference>
<sequence length="806" mass="91778">LEETRVHYCQCKPAAVTLMKHGMFACSPIQPSIAFDINLMELISLAMLNMAPNVTGWTLSLESFWLRRGYTLGLREALCKRFSNALQWFNALEDAVSTHIKNEVEAIVAVQASTEATHVAIPNVLSDVAADVVTKAAALTLNGSPFQVPPSVTPLSKRKRQGDDEEPQQAPPSKKPKTAANTVIDRHPTSTSVEQSIEKEKPTAGSVSLSKPSVYLQACCPACFGDKPTLKHSQSHVLVCLDANFTQKCLQGKYDDPSSLRHPETHFISEQDLKRMEDFVEGIRASKKPLRTTLQSELGLSDEVLDECEKAFIAAQEKVAKASTKNFADTGLMAILCRHDRLLWVVNLTSAGEKQYYAFALLERLFKELPSDWHVGVLYDIACQIHRSMRKWGFLKEVFPRMHFGVSVFHAYGHQWACQLIYHPRKCVGFGLTDGEGCERFWSNNKRLIPSLRISGRHRRRWILDRQFHHHKKDTARNLALNIKKKRARAEKKMKEANTILSKINVNEAVLRAEWKAQVKAQTAPIERTSSKNKADKALERIITLREERDDLHLRIRQLRTTRKKTSKDNVETLETLDEDLSSAQEALELTTKELQSAEKTLGLSGAEAKARLKAMKGSEFLRYRMNARAVKTRIRSKVISQKFERGRLERAYRHHVMQEKDHAQTKALLKRGTKSISGLVAKYNRLVELMHDQKCRNKAPPRARMPPLLKIQKLFRLDVDDDIWNEDGLSDDDTSAPPGWLVNQDIRNGISAMLDRDRCEEELERLKAEEKNAMFWLRREVMQVQTVLLQSQGMCLTIWKHMEAP</sequence>
<dbReference type="InterPro" id="IPR040521">
    <property type="entry name" value="KDZ"/>
</dbReference>
<evidence type="ECO:0000313" key="5">
    <source>
        <dbReference type="Proteomes" id="UP000054279"/>
    </source>
</evidence>
<evidence type="ECO:0000256" key="1">
    <source>
        <dbReference type="SAM" id="Coils"/>
    </source>
</evidence>
<dbReference type="AlphaFoldDB" id="A0A0C9VPH0"/>
<dbReference type="HOGENOM" id="CLU_004552_10_1_1"/>
<feature type="coiled-coil region" evidence="1">
    <location>
        <begin position="473"/>
        <end position="507"/>
    </location>
</feature>